<evidence type="ECO:0000313" key="1">
    <source>
        <dbReference type="EMBL" id="KKK63601.1"/>
    </source>
</evidence>
<comment type="caution">
    <text evidence="1">The sequence shown here is derived from an EMBL/GenBank/DDBJ whole genome shotgun (WGS) entry which is preliminary data.</text>
</comment>
<gene>
    <name evidence="1" type="ORF">LCGC14_2992660</name>
</gene>
<proteinExistence type="predicted"/>
<reference evidence="1" key="1">
    <citation type="journal article" date="2015" name="Nature">
        <title>Complex archaea that bridge the gap between prokaryotes and eukaryotes.</title>
        <authorList>
            <person name="Spang A."/>
            <person name="Saw J.H."/>
            <person name="Jorgensen S.L."/>
            <person name="Zaremba-Niedzwiedzka K."/>
            <person name="Martijn J."/>
            <person name="Lind A.E."/>
            <person name="van Eijk R."/>
            <person name="Schleper C."/>
            <person name="Guy L."/>
            <person name="Ettema T.J."/>
        </authorList>
    </citation>
    <scope>NUCLEOTIDE SEQUENCE</scope>
</reference>
<dbReference type="AlphaFoldDB" id="A0A0F8ZUF1"/>
<accession>A0A0F8ZUF1</accession>
<organism evidence="1">
    <name type="scientific">marine sediment metagenome</name>
    <dbReference type="NCBI Taxonomy" id="412755"/>
    <lineage>
        <taxon>unclassified sequences</taxon>
        <taxon>metagenomes</taxon>
        <taxon>ecological metagenomes</taxon>
    </lineage>
</organism>
<sequence>MDKLTASEALYGFCGWLTTQPGVIRMGASENCTPVCDAVGVFCKENGLVDPRDGWEENLKHPPVASVV</sequence>
<name>A0A0F8ZUF1_9ZZZZ</name>
<dbReference type="EMBL" id="LAZR01061428">
    <property type="protein sequence ID" value="KKK63601.1"/>
    <property type="molecule type" value="Genomic_DNA"/>
</dbReference>
<protein>
    <submittedName>
        <fullName evidence="1">Uncharacterized protein</fullName>
    </submittedName>
</protein>